<feature type="region of interest" description="Disordered" evidence="2">
    <location>
        <begin position="223"/>
        <end position="284"/>
    </location>
</feature>
<feature type="coiled-coil region" evidence="1">
    <location>
        <begin position="679"/>
        <end position="713"/>
    </location>
</feature>
<feature type="compositionally biased region" description="Acidic residues" evidence="2">
    <location>
        <begin position="762"/>
        <end position="783"/>
    </location>
</feature>
<feature type="region of interest" description="Disordered" evidence="2">
    <location>
        <begin position="103"/>
        <end position="166"/>
    </location>
</feature>
<proteinExistence type="predicted"/>
<comment type="caution">
    <text evidence="3">The sequence shown here is derived from an EMBL/GenBank/DDBJ whole genome shotgun (WGS) entry which is preliminary data.</text>
</comment>
<feature type="compositionally biased region" description="Basic residues" evidence="2">
    <location>
        <begin position="147"/>
        <end position="160"/>
    </location>
</feature>
<evidence type="ECO:0000313" key="4">
    <source>
        <dbReference type="Proteomes" id="UP001150062"/>
    </source>
</evidence>
<feature type="coiled-coil region" evidence="1">
    <location>
        <begin position="866"/>
        <end position="893"/>
    </location>
</feature>
<organism evidence="3 4">
    <name type="scientific">Anaeramoeba flamelloides</name>
    <dbReference type="NCBI Taxonomy" id="1746091"/>
    <lineage>
        <taxon>Eukaryota</taxon>
        <taxon>Metamonada</taxon>
        <taxon>Anaeramoebidae</taxon>
        <taxon>Anaeramoeba</taxon>
    </lineage>
</organism>
<dbReference type="EMBL" id="JAOAOG010000242">
    <property type="protein sequence ID" value="KAJ6236805.1"/>
    <property type="molecule type" value="Genomic_DNA"/>
</dbReference>
<feature type="compositionally biased region" description="Basic and acidic residues" evidence="2">
    <location>
        <begin position="814"/>
        <end position="837"/>
    </location>
</feature>
<feature type="compositionally biased region" description="Basic and acidic residues" evidence="2">
    <location>
        <begin position="230"/>
        <end position="250"/>
    </location>
</feature>
<keyword evidence="1" id="KW-0175">Coiled coil</keyword>
<evidence type="ECO:0000256" key="1">
    <source>
        <dbReference type="SAM" id="Coils"/>
    </source>
</evidence>
<accession>A0ABQ8XWT9</accession>
<protein>
    <submittedName>
        <fullName evidence="3">Protein restricted tev movement 2</fullName>
    </submittedName>
</protein>
<sequence>MDQSASMDLQKDKPFYLVKENICKQFNIDPQNLITYPIDPRDDSISVGDIILKNPQILTIINTNIVYLGDEVSEFEPTTIDLTPKQQKKRIIKKQIEAEHSFFSLKKEKGKEKQKKQQKKQKEKEKEKTKTKKNFLKNNNQFLSKTPKPKTRTNPYRKTRPLPNTSIKPQITRISKMTLNKLRPKTEKISRSRTRIKTGSMAMNKKQNPFGFNFLNSSTEIKKPKVNVNKTEKVEKKEAQEQSHRNKEIESENENVNVDEDEDENKNKKIVSQDQPKKQMKRHNVRKFKKIVRQLRAVRSTGNKILDLLLKYQIKNVGQNSKHLEQFHQSFIGHPIVSTQPLSKLLHYSSITKFNRPLLLYLYNNKVDPKTNRVVRLMSDNIFINLINSYYHFWVVDLYKLRIPSYIRKQFEITRYPCFYKVQINKEKIRCQEWKQRSLNKDIFIEWLEEILTKENKTKWNKLKELLGTDFSEYVNEEELDFQNKENLFDDHLNIENMNQTKDDFFNDDIDFDTDDFNLDANKQLESENEDDNEHDKEDKNDNLDLVNKNITPIKVQKQIIKEEKTEIIFDDELDLNFDLENSQKPNPMKKLLDLSSLYNDFIHKKRNRNDQFDENQIINDEKNFELSSDEDYDDENLNKVIDNDNGGGGDDEHFNDVIDQVPITTDNLEKKDDDDNNLEFLNENEENIRVNVNENENENEILNEDEDEITNTNKGEIKSEKDNQIENFIENDFEFENVKIIENENVNIIEKEFENDKKIDEDEERNGEDEKDQDVDEIEDGENNEKVNIIENEDEAIGNGNGNINVIGRKFENDKKSDGDEKEFEFEGRNVDKKSEEEEEEEEDQVEKDFYVNNNENTKEIEILNLDNLEDFEQFENEKENLNDNGDDGEEDDAGIDDELIYVTIKVIGQNKRYSKEFQKNDNLLEIINWINDLFPTITEFSIWIRENKKWITPKINEYDLLSELGIENNSLLIIQGSIL</sequence>
<evidence type="ECO:0000313" key="3">
    <source>
        <dbReference type="EMBL" id="KAJ6236805.1"/>
    </source>
</evidence>
<evidence type="ECO:0000256" key="2">
    <source>
        <dbReference type="SAM" id="MobiDB-lite"/>
    </source>
</evidence>
<feature type="compositionally biased region" description="Acidic residues" evidence="2">
    <location>
        <begin position="838"/>
        <end position="847"/>
    </location>
</feature>
<feature type="region of interest" description="Disordered" evidence="2">
    <location>
        <begin position="814"/>
        <end position="847"/>
    </location>
</feature>
<feature type="compositionally biased region" description="Acidic residues" evidence="2">
    <location>
        <begin position="251"/>
        <end position="264"/>
    </location>
</feature>
<gene>
    <name evidence="3" type="ORF">M0813_27550</name>
</gene>
<reference evidence="3" key="1">
    <citation type="submission" date="2022-08" db="EMBL/GenBank/DDBJ databases">
        <title>Novel sulfate-reducing endosymbionts in the free-living metamonad Anaeramoeba.</title>
        <authorList>
            <person name="Jerlstrom-Hultqvist J."/>
            <person name="Cepicka I."/>
            <person name="Gallot-Lavallee L."/>
            <person name="Salas-Leiva D."/>
            <person name="Curtis B.A."/>
            <person name="Zahonova K."/>
            <person name="Pipaliya S."/>
            <person name="Dacks J."/>
            <person name="Roger A.J."/>
        </authorList>
    </citation>
    <scope>NUCLEOTIDE SEQUENCE</scope>
    <source>
        <strain evidence="3">Schooner1</strain>
    </source>
</reference>
<name>A0ABQ8XWT9_9EUKA</name>
<feature type="region of interest" description="Disordered" evidence="2">
    <location>
        <begin position="758"/>
        <end position="786"/>
    </location>
</feature>
<keyword evidence="4" id="KW-1185">Reference proteome</keyword>
<dbReference type="Proteomes" id="UP001150062">
    <property type="component" value="Unassembled WGS sequence"/>
</dbReference>